<gene>
    <name evidence="6" type="ORF">AAHA92_01449</name>
</gene>
<dbReference type="Proteomes" id="UP001567538">
    <property type="component" value="Unassembled WGS sequence"/>
</dbReference>
<organism evidence="6 7">
    <name type="scientific">Salvia divinorum</name>
    <name type="common">Maria pastora</name>
    <name type="synonym">Diviner's sage</name>
    <dbReference type="NCBI Taxonomy" id="28513"/>
    <lineage>
        <taxon>Eukaryota</taxon>
        <taxon>Viridiplantae</taxon>
        <taxon>Streptophyta</taxon>
        <taxon>Embryophyta</taxon>
        <taxon>Tracheophyta</taxon>
        <taxon>Spermatophyta</taxon>
        <taxon>Magnoliopsida</taxon>
        <taxon>eudicotyledons</taxon>
        <taxon>Gunneridae</taxon>
        <taxon>Pentapetalae</taxon>
        <taxon>asterids</taxon>
        <taxon>lamiids</taxon>
        <taxon>Lamiales</taxon>
        <taxon>Lamiaceae</taxon>
        <taxon>Nepetoideae</taxon>
        <taxon>Mentheae</taxon>
        <taxon>Salviinae</taxon>
        <taxon>Salvia</taxon>
        <taxon>Salvia subgen. Calosphace</taxon>
    </lineage>
</organism>
<dbReference type="Gene3D" id="1.10.246.220">
    <property type="match status" value="1"/>
</dbReference>
<comment type="subcellular location">
    <subcellularLocation>
        <location evidence="1">Nucleus</location>
    </subcellularLocation>
</comment>
<feature type="region of interest" description="Disordered" evidence="3">
    <location>
        <begin position="295"/>
        <end position="330"/>
    </location>
</feature>
<feature type="domain" description="HTH myb-type" evidence="5">
    <location>
        <begin position="393"/>
        <end position="449"/>
    </location>
</feature>
<evidence type="ECO:0000256" key="1">
    <source>
        <dbReference type="ARBA" id="ARBA00004123"/>
    </source>
</evidence>
<dbReference type="PROSITE" id="PS50090">
    <property type="entry name" value="MYB_LIKE"/>
    <property type="match status" value="1"/>
</dbReference>
<dbReference type="PANTHER" id="PTHR46993">
    <property type="entry name" value="MYB TRANSCRIPTION FACTOR"/>
    <property type="match status" value="1"/>
</dbReference>
<dbReference type="CDD" id="cd11660">
    <property type="entry name" value="SANT_TRF"/>
    <property type="match status" value="1"/>
</dbReference>
<feature type="domain" description="Myb-like" evidence="4">
    <location>
        <begin position="393"/>
        <end position="448"/>
    </location>
</feature>
<dbReference type="Pfam" id="PF00249">
    <property type="entry name" value="Myb_DNA-binding"/>
    <property type="match status" value="1"/>
</dbReference>
<feature type="compositionally biased region" description="Basic and acidic residues" evidence="3">
    <location>
        <begin position="296"/>
        <end position="324"/>
    </location>
</feature>
<proteinExistence type="predicted"/>
<dbReference type="EMBL" id="JBEAFC010000002">
    <property type="protein sequence ID" value="KAL1565763.1"/>
    <property type="molecule type" value="Genomic_DNA"/>
</dbReference>
<reference evidence="6 7" key="1">
    <citation type="submission" date="2024-06" db="EMBL/GenBank/DDBJ databases">
        <title>A chromosome level genome sequence of Diviner's sage (Salvia divinorum).</title>
        <authorList>
            <person name="Ford S.A."/>
            <person name="Ro D.-K."/>
            <person name="Ness R.W."/>
            <person name="Phillips M.A."/>
        </authorList>
    </citation>
    <scope>NUCLEOTIDE SEQUENCE [LARGE SCALE GENOMIC DNA]</scope>
    <source>
        <strain evidence="6">SAF-2024a</strain>
        <tissue evidence="6">Leaf</tissue>
    </source>
</reference>
<dbReference type="InterPro" id="IPR009057">
    <property type="entry name" value="Homeodomain-like_sf"/>
</dbReference>
<name>A0ABD1IE15_SALDI</name>
<feature type="region of interest" description="Disordered" evidence="3">
    <location>
        <begin position="362"/>
        <end position="383"/>
    </location>
</feature>
<dbReference type="PANTHER" id="PTHR46993:SF6">
    <property type="entry name" value="MYB TRANSCRIPTION FACTOR"/>
    <property type="match status" value="1"/>
</dbReference>
<dbReference type="GO" id="GO:0005634">
    <property type="term" value="C:nucleus"/>
    <property type="evidence" value="ECO:0007669"/>
    <property type="project" value="UniProtKB-SubCell"/>
</dbReference>
<evidence type="ECO:0000256" key="3">
    <source>
        <dbReference type="SAM" id="MobiDB-lite"/>
    </source>
</evidence>
<dbReference type="SUPFAM" id="SSF46689">
    <property type="entry name" value="Homeodomain-like"/>
    <property type="match status" value="1"/>
</dbReference>
<comment type="caution">
    <text evidence="6">The sequence shown here is derived from an EMBL/GenBank/DDBJ whole genome shotgun (WGS) entry which is preliminary data.</text>
</comment>
<dbReference type="PROSITE" id="PS51294">
    <property type="entry name" value="HTH_MYB"/>
    <property type="match status" value="1"/>
</dbReference>
<keyword evidence="2" id="KW-0539">Nucleus</keyword>
<evidence type="ECO:0000313" key="6">
    <source>
        <dbReference type="EMBL" id="KAL1565763.1"/>
    </source>
</evidence>
<evidence type="ECO:0000313" key="7">
    <source>
        <dbReference type="Proteomes" id="UP001567538"/>
    </source>
</evidence>
<evidence type="ECO:0000259" key="5">
    <source>
        <dbReference type="PROSITE" id="PS51294"/>
    </source>
</evidence>
<protein>
    <submittedName>
        <fullName evidence="6">Uncharacterized protein</fullName>
    </submittedName>
</protein>
<dbReference type="InterPro" id="IPR001005">
    <property type="entry name" value="SANT/Myb"/>
</dbReference>
<sequence length="449" mass="50159">MEDIDVDAASWVLDFLMRKPLEERTLNSLLGTLPLPKDNPNLQKIVSLKKLEFELSPPSFSDATLDLLEQLDGIECRQGNEASDAMKLAYCSVAVDITLRPLRYGDDGGGAGKFVLFETVKRVWRGRIGKIEMGAQSGGLGSEQLWAWKDEIEAAVWDDSVCQSVLKKFDGDTAEKAVRFYLNEEKDKMGPSFLEFVAAGLKSEEGLLKIMRVEVVKRVAEEEKSSLLVVRAGNGSNGSKVIMQVAEEETLPPRVDRAANGSNDSKEMQKGKVKLRDKLVGVKRVRYATGNSRGAKIVDPDVADKAESSDAIHDGLSQDRRQEEAENSTYGSKMPVMVGDAVVQSSVANANDVRRTSLMERNKTARASGWDDSNDGSPDVKRSPLQLYEMNGKRRRKARKWSLDEEQALRNGVERFGKGCWKRILDEYKNEFDGRTDVDLKDKWRNMIK</sequence>
<accession>A0ABD1IE15</accession>
<dbReference type="SMART" id="SM00717">
    <property type="entry name" value="SANT"/>
    <property type="match status" value="1"/>
</dbReference>
<evidence type="ECO:0000259" key="4">
    <source>
        <dbReference type="PROSITE" id="PS50090"/>
    </source>
</evidence>
<dbReference type="InterPro" id="IPR017930">
    <property type="entry name" value="Myb_dom"/>
</dbReference>
<dbReference type="AlphaFoldDB" id="A0ABD1IE15"/>
<evidence type="ECO:0000256" key="2">
    <source>
        <dbReference type="ARBA" id="ARBA00023242"/>
    </source>
</evidence>
<keyword evidence="7" id="KW-1185">Reference proteome</keyword>